<evidence type="ECO:0000256" key="7">
    <source>
        <dbReference type="SAM" id="MobiDB-lite"/>
    </source>
</evidence>
<keyword evidence="3" id="KW-0547">Nucleotide-binding</keyword>
<dbReference type="PANTHER" id="PTHR43065">
    <property type="entry name" value="SENSOR HISTIDINE KINASE"/>
    <property type="match status" value="1"/>
</dbReference>
<gene>
    <name evidence="9" type="ORF">VKT23_005905</name>
</gene>
<reference evidence="9 10" key="1">
    <citation type="submission" date="2024-01" db="EMBL/GenBank/DDBJ databases">
        <title>A draft genome for the cacao thread blight pathogen Marasmiellus scandens.</title>
        <authorList>
            <person name="Baruah I.K."/>
            <person name="Leung J."/>
            <person name="Bukari Y."/>
            <person name="Amoako-Attah I."/>
            <person name="Meinhardt L.W."/>
            <person name="Bailey B.A."/>
            <person name="Cohen S.P."/>
        </authorList>
    </citation>
    <scope>NUCLEOTIDE SEQUENCE [LARGE SCALE GENOMIC DNA]</scope>
    <source>
        <strain evidence="9 10">GH-19</strain>
    </source>
</reference>
<feature type="compositionally biased region" description="Polar residues" evidence="7">
    <location>
        <begin position="92"/>
        <end position="102"/>
    </location>
</feature>
<feature type="compositionally biased region" description="Low complexity" evidence="7">
    <location>
        <begin position="584"/>
        <end position="600"/>
    </location>
</feature>
<keyword evidence="4" id="KW-0418">Kinase</keyword>
<dbReference type="PANTHER" id="PTHR43065:SF10">
    <property type="entry name" value="PEROXIDE STRESS-ACTIVATED HISTIDINE KINASE MAK3"/>
    <property type="match status" value="1"/>
</dbReference>
<feature type="region of interest" description="Disordered" evidence="7">
    <location>
        <begin position="686"/>
        <end position="717"/>
    </location>
</feature>
<feature type="compositionally biased region" description="Low complexity" evidence="7">
    <location>
        <begin position="688"/>
        <end position="704"/>
    </location>
</feature>
<dbReference type="InterPro" id="IPR016132">
    <property type="entry name" value="Phyto_chromo_attachment"/>
</dbReference>
<evidence type="ECO:0000259" key="8">
    <source>
        <dbReference type="PROSITE" id="PS50046"/>
    </source>
</evidence>
<organism evidence="9 10">
    <name type="scientific">Marasmiellus scandens</name>
    <dbReference type="NCBI Taxonomy" id="2682957"/>
    <lineage>
        <taxon>Eukaryota</taxon>
        <taxon>Fungi</taxon>
        <taxon>Dikarya</taxon>
        <taxon>Basidiomycota</taxon>
        <taxon>Agaricomycotina</taxon>
        <taxon>Agaricomycetes</taxon>
        <taxon>Agaricomycetidae</taxon>
        <taxon>Agaricales</taxon>
        <taxon>Marasmiineae</taxon>
        <taxon>Omphalotaceae</taxon>
        <taxon>Marasmiellus</taxon>
    </lineage>
</organism>
<proteinExistence type="predicted"/>
<sequence>MSTPPMSPPATSSPPAFVYPVKSLLTGIQPARDNDTHRQTSPSPSSPSGSPVLSPELHRPATLDFGGKSAPPADSDVNDVVVSVASKPVSHARTSSQTILNSPTPPTRARRSQSLATHPSQSSRSSKYGSSRRHRQGESSINFSHFPAGDSPDAPATFSRHILSHSLQASPAEEQDELFSNNPVAADELVSDSPPQIASSGDYNVRHPPALPLVALQAFTATSASLLPQDSPPLSLPWNPSELGLVHLPSIASSETASHASGSKSGSIDNSKHASDQDSDTSSEVSHYFTPEELLSSDSSGKKEETPSHSGSDSDLPLVTVRFQHVQDDHGHHVLTGREGQLERCEDEPIRTPGAVQGFGVLIAVEELEDALLVRQVSENAAELLGLSPRYLFSLECFTDVLPDSQASLLWDNIAFLPDPPSSAPNAGDSSTSNARPPEDDVSPHVFLLSGFGAPGTAHPPTLGSRREFKDKRIWTCWCAIHRSGPSPYRDGTGSSSQAKPLIVMEFELEYDLLNPLYPPPGTAPAAGGDDSPMSNSSSSGSDSNSGSSSSDSISGGGGGSSTDESEKTLVSGMDGSTSSLNISTDSMGSMSSTSLVSDTEITPPAIPLSQSSLPLSISGSSGSTNSSQSTLGPLRPRTGPRMTPASLHGLEGDQNWVPGTEDIFESTTSRSRPLLALERLRRMSRLPTSSPSAKSPSSEFSAANRGRRGRRGVASSHVPGAVGMMDVFDVMGEINDQLGAAPDLDTFLKVVVGVIKDLTQFHRVLVYQFDEMWNGQTVAELVDWSQTHDLYKGLHFPASDIPAQVSLSDSSTTPYSLSSVGSRTLYDQQSSYPV</sequence>
<evidence type="ECO:0000313" key="10">
    <source>
        <dbReference type="Proteomes" id="UP001498398"/>
    </source>
</evidence>
<feature type="compositionally biased region" description="Low complexity" evidence="7">
    <location>
        <begin position="41"/>
        <end position="55"/>
    </location>
</feature>
<dbReference type="InterPro" id="IPR013654">
    <property type="entry name" value="PAS_2"/>
</dbReference>
<feature type="compositionally biased region" description="Polar residues" evidence="7">
    <location>
        <begin position="193"/>
        <end position="202"/>
    </location>
</feature>
<feature type="region of interest" description="Disordered" evidence="7">
    <location>
        <begin position="421"/>
        <end position="440"/>
    </location>
</feature>
<feature type="compositionally biased region" description="Pro residues" evidence="7">
    <location>
        <begin position="1"/>
        <end position="12"/>
    </location>
</feature>
<feature type="compositionally biased region" description="Low complexity" evidence="7">
    <location>
        <begin position="524"/>
        <end position="554"/>
    </location>
</feature>
<evidence type="ECO:0000256" key="5">
    <source>
        <dbReference type="ARBA" id="ARBA00022840"/>
    </source>
</evidence>
<dbReference type="EMBL" id="JBANRG010000007">
    <property type="protein sequence ID" value="KAK7464698.1"/>
    <property type="molecule type" value="Genomic_DNA"/>
</dbReference>
<dbReference type="PROSITE" id="PS50046">
    <property type="entry name" value="PHYTOCHROME_2"/>
    <property type="match status" value="1"/>
</dbReference>
<feature type="region of interest" description="Disordered" evidence="7">
    <location>
        <begin position="1"/>
        <end position="204"/>
    </location>
</feature>
<protein>
    <recommendedName>
        <fullName evidence="8">Phytochrome chromophore attachment site domain-containing protein</fullName>
    </recommendedName>
</protein>
<dbReference type="SUPFAM" id="SSF55781">
    <property type="entry name" value="GAF domain-like"/>
    <property type="match status" value="1"/>
</dbReference>
<evidence type="ECO:0000256" key="2">
    <source>
        <dbReference type="ARBA" id="ARBA00022679"/>
    </source>
</evidence>
<dbReference type="Gene3D" id="3.30.450.40">
    <property type="match status" value="1"/>
</dbReference>
<keyword evidence="2" id="KW-0808">Transferase</keyword>
<evidence type="ECO:0000256" key="3">
    <source>
        <dbReference type="ARBA" id="ARBA00022741"/>
    </source>
</evidence>
<feature type="compositionally biased region" description="Polar residues" evidence="7">
    <location>
        <begin position="256"/>
        <end position="269"/>
    </location>
</feature>
<name>A0ABR1JNT0_9AGAR</name>
<dbReference type="Pfam" id="PF08446">
    <property type="entry name" value="PAS_2"/>
    <property type="match status" value="1"/>
</dbReference>
<evidence type="ECO:0000256" key="1">
    <source>
        <dbReference type="ARBA" id="ARBA00022553"/>
    </source>
</evidence>
<feature type="compositionally biased region" description="Low complexity" evidence="7">
    <location>
        <begin position="120"/>
        <end position="129"/>
    </location>
</feature>
<feature type="compositionally biased region" description="Low complexity" evidence="7">
    <location>
        <begin position="70"/>
        <end position="89"/>
    </location>
</feature>
<keyword evidence="1" id="KW-0597">Phosphoprotein</keyword>
<comment type="caution">
    <text evidence="9">The sequence shown here is derived from an EMBL/GenBank/DDBJ whole genome shotgun (WGS) entry which is preliminary data.</text>
</comment>
<feature type="compositionally biased region" description="Low complexity" evidence="7">
    <location>
        <begin position="608"/>
        <end position="632"/>
    </location>
</feature>
<dbReference type="SUPFAM" id="SSF55785">
    <property type="entry name" value="PYP-like sensor domain (PAS domain)"/>
    <property type="match status" value="1"/>
</dbReference>
<dbReference type="Proteomes" id="UP001498398">
    <property type="component" value="Unassembled WGS sequence"/>
</dbReference>
<keyword evidence="5" id="KW-0067">ATP-binding</keyword>
<dbReference type="Gene3D" id="3.30.450.20">
    <property type="entry name" value="PAS domain"/>
    <property type="match status" value="1"/>
</dbReference>
<feature type="domain" description="Phytochrome chromophore attachment site" evidence="8">
    <location>
        <begin position="744"/>
        <end position="803"/>
    </location>
</feature>
<feature type="compositionally biased region" description="Polar residues" evidence="7">
    <location>
        <begin position="424"/>
        <end position="435"/>
    </location>
</feature>
<evidence type="ECO:0000313" key="9">
    <source>
        <dbReference type="EMBL" id="KAK7464698.1"/>
    </source>
</evidence>
<evidence type="ECO:0000256" key="6">
    <source>
        <dbReference type="ARBA" id="ARBA00023012"/>
    </source>
</evidence>
<accession>A0ABR1JNT0</accession>
<keyword evidence="6" id="KW-0902">Two-component regulatory system</keyword>
<keyword evidence="10" id="KW-1185">Reference proteome</keyword>
<dbReference type="InterPro" id="IPR029016">
    <property type="entry name" value="GAF-like_dom_sf"/>
</dbReference>
<evidence type="ECO:0000256" key="4">
    <source>
        <dbReference type="ARBA" id="ARBA00022777"/>
    </source>
</evidence>
<feature type="region of interest" description="Disordered" evidence="7">
    <location>
        <begin position="256"/>
        <end position="317"/>
    </location>
</feature>
<feature type="region of interest" description="Disordered" evidence="7">
    <location>
        <begin position="516"/>
        <end position="669"/>
    </location>
</feature>
<dbReference type="InterPro" id="IPR035965">
    <property type="entry name" value="PAS-like_dom_sf"/>
</dbReference>